<accession>A0A3N1CY52</accession>
<dbReference type="RefSeq" id="WP_123665600.1">
    <property type="nucleotide sequence ID" value="NZ_RJKE01000001.1"/>
</dbReference>
<keyword evidence="10" id="KW-1185">Reference proteome</keyword>
<dbReference type="Gene3D" id="1.20.1250.20">
    <property type="entry name" value="MFS general substrate transporter like domains"/>
    <property type="match status" value="1"/>
</dbReference>
<dbReference type="InterPro" id="IPR010290">
    <property type="entry name" value="TM_effector"/>
</dbReference>
<keyword evidence="6 7" id="KW-0472">Membrane</keyword>
<dbReference type="EMBL" id="RJKE01000001">
    <property type="protein sequence ID" value="ROO86175.1"/>
    <property type="molecule type" value="Genomic_DNA"/>
</dbReference>
<dbReference type="SUPFAM" id="SSF103473">
    <property type="entry name" value="MFS general substrate transporter"/>
    <property type="match status" value="1"/>
</dbReference>
<feature type="transmembrane region" description="Helical" evidence="7">
    <location>
        <begin position="176"/>
        <end position="194"/>
    </location>
</feature>
<evidence type="ECO:0000256" key="2">
    <source>
        <dbReference type="ARBA" id="ARBA00022448"/>
    </source>
</evidence>
<keyword evidence="4 7" id="KW-0812">Transmembrane</keyword>
<dbReference type="Pfam" id="PF05977">
    <property type="entry name" value="MFS_3"/>
    <property type="match status" value="1"/>
</dbReference>
<dbReference type="GO" id="GO:0005886">
    <property type="term" value="C:plasma membrane"/>
    <property type="evidence" value="ECO:0007669"/>
    <property type="project" value="UniProtKB-SubCell"/>
</dbReference>
<dbReference type="OrthoDB" id="5494559at2"/>
<dbReference type="PANTHER" id="PTHR23513:SF9">
    <property type="entry name" value="ENTEROBACTIN EXPORTER ENTS"/>
    <property type="match status" value="1"/>
</dbReference>
<feature type="transmembrane region" description="Helical" evidence="7">
    <location>
        <begin position="51"/>
        <end position="72"/>
    </location>
</feature>
<dbReference type="CDD" id="cd06173">
    <property type="entry name" value="MFS_MefA_like"/>
    <property type="match status" value="1"/>
</dbReference>
<feature type="transmembrane region" description="Helical" evidence="7">
    <location>
        <begin position="111"/>
        <end position="134"/>
    </location>
</feature>
<comment type="subcellular location">
    <subcellularLocation>
        <location evidence="1">Cell inner membrane</location>
        <topology evidence="1">Multi-pass membrane protein</topology>
    </subcellularLocation>
</comment>
<evidence type="ECO:0000256" key="6">
    <source>
        <dbReference type="ARBA" id="ARBA00023136"/>
    </source>
</evidence>
<feature type="transmembrane region" description="Helical" evidence="7">
    <location>
        <begin position="381"/>
        <end position="402"/>
    </location>
</feature>
<dbReference type="Proteomes" id="UP000272400">
    <property type="component" value="Unassembled WGS sequence"/>
</dbReference>
<dbReference type="InterPro" id="IPR020846">
    <property type="entry name" value="MFS_dom"/>
</dbReference>
<dbReference type="NCBIfam" id="NF007792">
    <property type="entry name" value="PRK10489.1"/>
    <property type="match status" value="1"/>
</dbReference>
<keyword evidence="3" id="KW-1003">Cell membrane</keyword>
<evidence type="ECO:0000256" key="4">
    <source>
        <dbReference type="ARBA" id="ARBA00022692"/>
    </source>
</evidence>
<dbReference type="PANTHER" id="PTHR23513">
    <property type="entry name" value="INTEGRAL MEMBRANE EFFLUX PROTEIN-RELATED"/>
    <property type="match status" value="1"/>
</dbReference>
<feature type="transmembrane region" description="Helical" evidence="7">
    <location>
        <begin position="21"/>
        <end position="45"/>
    </location>
</feature>
<reference evidence="9 10" key="1">
    <citation type="submission" date="2018-11" db="EMBL/GenBank/DDBJ databases">
        <title>Sequencing the genomes of 1000 actinobacteria strains.</title>
        <authorList>
            <person name="Klenk H.-P."/>
        </authorList>
    </citation>
    <scope>NUCLEOTIDE SEQUENCE [LARGE SCALE GENOMIC DNA]</scope>
    <source>
        <strain evidence="9 10">DSM 44254</strain>
    </source>
</reference>
<keyword evidence="5 7" id="KW-1133">Transmembrane helix</keyword>
<evidence type="ECO:0000256" key="3">
    <source>
        <dbReference type="ARBA" id="ARBA00022475"/>
    </source>
</evidence>
<proteinExistence type="predicted"/>
<keyword evidence="2" id="KW-0813">Transport</keyword>
<dbReference type="AlphaFoldDB" id="A0A3N1CY52"/>
<feature type="transmembrane region" description="Helical" evidence="7">
    <location>
        <begin position="259"/>
        <end position="282"/>
    </location>
</feature>
<evidence type="ECO:0000259" key="8">
    <source>
        <dbReference type="PROSITE" id="PS50850"/>
    </source>
</evidence>
<evidence type="ECO:0000256" key="7">
    <source>
        <dbReference type="SAM" id="Phobius"/>
    </source>
</evidence>
<feature type="transmembrane region" description="Helical" evidence="7">
    <location>
        <begin position="226"/>
        <end position="247"/>
    </location>
</feature>
<comment type="caution">
    <text evidence="9">The sequence shown here is derived from an EMBL/GenBank/DDBJ whole genome shotgun (WGS) entry which is preliminary data.</text>
</comment>
<evidence type="ECO:0000313" key="10">
    <source>
        <dbReference type="Proteomes" id="UP000272400"/>
    </source>
</evidence>
<evidence type="ECO:0000313" key="9">
    <source>
        <dbReference type="EMBL" id="ROO86175.1"/>
    </source>
</evidence>
<feature type="transmembrane region" description="Helical" evidence="7">
    <location>
        <begin position="289"/>
        <end position="308"/>
    </location>
</feature>
<name>A0A3N1CY52_9ACTN</name>
<protein>
    <submittedName>
        <fullName evidence="9">ENTS family enterobactin (Siderophore) exporter</fullName>
    </submittedName>
</protein>
<evidence type="ECO:0000256" key="1">
    <source>
        <dbReference type="ARBA" id="ARBA00004429"/>
    </source>
</evidence>
<dbReference type="PROSITE" id="PS50850">
    <property type="entry name" value="MFS"/>
    <property type="match status" value="1"/>
</dbReference>
<feature type="transmembrane region" description="Helical" evidence="7">
    <location>
        <begin position="84"/>
        <end position="105"/>
    </location>
</feature>
<feature type="domain" description="Major facilitator superfamily (MFS) profile" evidence="8">
    <location>
        <begin position="18"/>
        <end position="403"/>
    </location>
</feature>
<evidence type="ECO:0000256" key="5">
    <source>
        <dbReference type="ARBA" id="ARBA00022989"/>
    </source>
</evidence>
<gene>
    <name evidence="9" type="ORF">EDD29_3738</name>
</gene>
<organism evidence="9 10">
    <name type="scientific">Actinocorallia herbida</name>
    <dbReference type="NCBI Taxonomy" id="58109"/>
    <lineage>
        <taxon>Bacteria</taxon>
        <taxon>Bacillati</taxon>
        <taxon>Actinomycetota</taxon>
        <taxon>Actinomycetes</taxon>
        <taxon>Streptosporangiales</taxon>
        <taxon>Thermomonosporaceae</taxon>
        <taxon>Actinocorallia</taxon>
    </lineage>
</organism>
<sequence>MRMRDLVLDTAPLRESPAFRAIFVARTVSLLGIGMAAVALSYQVYDLTGSSFGVAVTTAVMSLAMLLGSLAGGVLADRMDRRPLILAARAAAGLGFVGLAANAFAAEPSLWAVNLCVAWNGLANGVSTTALMTATPSLVPPGRLPAAGALISVTGQIGSIAAPVIGGAVIALWSPGWAYTVTAAATGLTVLLLTRVGPLPPRRRPDEEGAVTLRSAFRFAARHPTVGGLLLLGAVTALCGVPTVLFPELVATRFGGAEIVLGLLYTAPAVGAMAVSATSGWLGRTRRPGLVLPAAACLGGLATAGFGLSGTLPVALAMLAVTGAAGVVYEVLEYALVQHFTPDGLRGRINGVVGAEDTTGRVLAGAEAALLARWFNPGGAAVVNGLVCAVTALLVAAIVPGLRRATLPRAP</sequence>
<dbReference type="GO" id="GO:0022857">
    <property type="term" value="F:transmembrane transporter activity"/>
    <property type="evidence" value="ECO:0007669"/>
    <property type="project" value="InterPro"/>
</dbReference>
<dbReference type="InterPro" id="IPR036259">
    <property type="entry name" value="MFS_trans_sf"/>
</dbReference>
<feature type="transmembrane region" description="Helical" evidence="7">
    <location>
        <begin position="146"/>
        <end position="170"/>
    </location>
</feature>